<dbReference type="RefSeq" id="WP_377472807.1">
    <property type="nucleotide sequence ID" value="NZ_JBHLWN010000091.1"/>
</dbReference>
<dbReference type="Proteomes" id="UP001589776">
    <property type="component" value="Unassembled WGS sequence"/>
</dbReference>
<sequence length="421" mass="46976">MGNYRNWAGNYSYQASELLTPGSVEEVQEAVASRRNMKALGSRHSFNDIADSSGSLLSLENLNKVVALDRVNSQVTVEGGIRYGELCRYLHDQGYALHNLASLPHISVAGAIATATHGSGDTCGNLATVVSAMEVVTADGSVVKLSRGQQDGGWEGTVVSLGGLGVVTKLTLDVVPAFQMTQHVYDNLPLETLKDHFDDITSSAYSVSLFTDWKQSAFNQVWVKRKLSDDVSGPIAPEFFGARLADVNRHPVPGYAADNCSPQLGLPGPWYERLPHFRMEFTPSAGEELQSEYFVPRQHAYEALCAIDRLRERIAPLLYVSELRTVAKDNLWLSPCYGRDSVGFHFTWKQEWEGVRQVLPLIEAELEPFQARPHWAKLFTMPAARLAELYDKLPDFRQLLLRFDPEGKFRNDYINKYVMEA</sequence>
<dbReference type="Gene3D" id="3.30.43.10">
    <property type="entry name" value="Uridine Diphospho-n-acetylenolpyruvylglucosamine Reductase, domain 2"/>
    <property type="match status" value="1"/>
</dbReference>
<dbReference type="InterPro" id="IPR016167">
    <property type="entry name" value="FAD-bd_PCMH_sub1"/>
</dbReference>
<dbReference type="Gene3D" id="1.10.45.10">
    <property type="entry name" value="Vanillyl-alcohol Oxidase, Chain A, domain 4"/>
    <property type="match status" value="1"/>
</dbReference>
<dbReference type="PANTHER" id="PTHR43762">
    <property type="entry name" value="L-GULONOLACTONE OXIDASE"/>
    <property type="match status" value="1"/>
</dbReference>
<evidence type="ECO:0000313" key="4">
    <source>
        <dbReference type="EMBL" id="MFC0215359.1"/>
    </source>
</evidence>
<proteinExistence type="predicted"/>
<dbReference type="InterPro" id="IPR016171">
    <property type="entry name" value="Vanillyl_alc_oxidase_C-sub2"/>
</dbReference>
<keyword evidence="1" id="KW-0285">Flavoprotein</keyword>
<evidence type="ECO:0000313" key="5">
    <source>
        <dbReference type="Proteomes" id="UP001589776"/>
    </source>
</evidence>
<keyword evidence="2" id="KW-0560">Oxidoreductase</keyword>
<dbReference type="SUPFAM" id="SSF56176">
    <property type="entry name" value="FAD-binding/transporter-associated domain-like"/>
    <property type="match status" value="1"/>
</dbReference>
<dbReference type="Pfam" id="PF01565">
    <property type="entry name" value="FAD_binding_4"/>
    <property type="match status" value="1"/>
</dbReference>
<comment type="caution">
    <text evidence="4">The sequence shown here is derived from an EMBL/GenBank/DDBJ whole genome shotgun (WGS) entry which is preliminary data.</text>
</comment>
<dbReference type="InterPro" id="IPR007173">
    <property type="entry name" value="ALO_C"/>
</dbReference>
<evidence type="ECO:0000256" key="2">
    <source>
        <dbReference type="ARBA" id="ARBA00023002"/>
    </source>
</evidence>
<protein>
    <submittedName>
        <fullName evidence="4">FAD-binding protein</fullName>
    </submittedName>
</protein>
<evidence type="ECO:0000259" key="3">
    <source>
        <dbReference type="PROSITE" id="PS51387"/>
    </source>
</evidence>
<name>A0ABV6DRU2_9BACL</name>
<dbReference type="InterPro" id="IPR036318">
    <property type="entry name" value="FAD-bd_PCMH-like_sf"/>
</dbReference>
<reference evidence="4 5" key="1">
    <citation type="submission" date="2024-09" db="EMBL/GenBank/DDBJ databases">
        <authorList>
            <person name="Sun Q."/>
            <person name="Mori K."/>
        </authorList>
    </citation>
    <scope>NUCLEOTIDE SEQUENCE [LARGE SCALE GENOMIC DNA]</scope>
    <source>
        <strain evidence="4 5">CCM 7759</strain>
    </source>
</reference>
<keyword evidence="5" id="KW-1185">Reference proteome</keyword>
<dbReference type="Gene3D" id="3.30.70.2530">
    <property type="match status" value="1"/>
</dbReference>
<dbReference type="PIRSF" id="PIRSF000136">
    <property type="entry name" value="LGO_GLO"/>
    <property type="match status" value="1"/>
</dbReference>
<dbReference type="Gene3D" id="3.30.70.2520">
    <property type="match status" value="1"/>
</dbReference>
<dbReference type="Gene3D" id="3.30.465.10">
    <property type="match status" value="1"/>
</dbReference>
<dbReference type="InterPro" id="IPR006094">
    <property type="entry name" value="Oxid_FAD_bind_N"/>
</dbReference>
<dbReference type="Pfam" id="PF04030">
    <property type="entry name" value="ALO"/>
    <property type="match status" value="1"/>
</dbReference>
<feature type="domain" description="FAD-binding PCMH-type" evidence="3">
    <location>
        <begin position="11"/>
        <end position="177"/>
    </location>
</feature>
<dbReference type="InterPro" id="IPR010031">
    <property type="entry name" value="FAD_lactone_oxidase-like"/>
</dbReference>
<evidence type="ECO:0000256" key="1">
    <source>
        <dbReference type="ARBA" id="ARBA00022630"/>
    </source>
</evidence>
<dbReference type="InterPro" id="IPR016169">
    <property type="entry name" value="FAD-bd_PCMH_sub2"/>
</dbReference>
<accession>A0ABV6DRU2</accession>
<organism evidence="4 5">
    <name type="scientific">Paenibacillus chartarius</name>
    <dbReference type="NCBI Taxonomy" id="747481"/>
    <lineage>
        <taxon>Bacteria</taxon>
        <taxon>Bacillati</taxon>
        <taxon>Bacillota</taxon>
        <taxon>Bacilli</taxon>
        <taxon>Bacillales</taxon>
        <taxon>Paenibacillaceae</taxon>
        <taxon>Paenibacillus</taxon>
    </lineage>
</organism>
<dbReference type="InterPro" id="IPR016166">
    <property type="entry name" value="FAD-bd_PCMH"/>
</dbReference>
<dbReference type="PANTHER" id="PTHR43762:SF1">
    <property type="entry name" value="D-ARABINONO-1,4-LACTONE OXIDASE"/>
    <property type="match status" value="1"/>
</dbReference>
<dbReference type="EMBL" id="JBHLWN010000091">
    <property type="protein sequence ID" value="MFC0215359.1"/>
    <property type="molecule type" value="Genomic_DNA"/>
</dbReference>
<dbReference type="PROSITE" id="PS51387">
    <property type="entry name" value="FAD_PCMH"/>
    <property type="match status" value="1"/>
</dbReference>
<gene>
    <name evidence="4" type="ORF">ACFFK0_23470</name>
</gene>